<gene>
    <name evidence="1" type="ORF">SAMN02910315_01427</name>
</gene>
<name>A0A1G5WHQ2_9EURY</name>
<sequence>MNTILKKNLNLQLDQIYSIIHEREKHIPKELYQYRSIYENENIKCNKHVDALKNEKIYLSNPYNFNDPYDSAFSIDIEKFKEDTKKSLEQKIIELYTDTLIRKAGIDPNIVSNKEIMYKDINIDMGIMDGFLDENQQFFYDYYVKNRIKFKVSCLSEIHDSILMWSHYANQHQGFCIGYDTSEIEEKIKKQLFPVFYHETFFPLIKVDKTDKKLNLLIKYKDWRYEREWRLISDEKFLPLKPSKIYLGVKFNEEYLDYFKDIACEKNCKLYRMEMNYSEYALKAKEINL</sequence>
<dbReference type="AlphaFoldDB" id="A0A1G5WHQ2"/>
<dbReference type="Pfam" id="PF11185">
    <property type="entry name" value="DUF2971"/>
    <property type="match status" value="1"/>
</dbReference>
<protein>
    <recommendedName>
        <fullName evidence="3">DUF2971 domain-containing protein</fullName>
    </recommendedName>
</protein>
<evidence type="ECO:0000313" key="2">
    <source>
        <dbReference type="Proteomes" id="UP000323439"/>
    </source>
</evidence>
<evidence type="ECO:0008006" key="3">
    <source>
        <dbReference type="Google" id="ProtNLM"/>
    </source>
</evidence>
<dbReference type="EMBL" id="FMXB01000010">
    <property type="protein sequence ID" value="SDA57613.1"/>
    <property type="molecule type" value="Genomic_DNA"/>
</dbReference>
<dbReference type="InterPro" id="IPR021352">
    <property type="entry name" value="DUF2971"/>
</dbReference>
<dbReference type="OrthoDB" id="71517at2157"/>
<proteinExistence type="predicted"/>
<reference evidence="1 2" key="1">
    <citation type="submission" date="2016-10" db="EMBL/GenBank/DDBJ databases">
        <authorList>
            <person name="Varghese N."/>
            <person name="Submissions S."/>
        </authorList>
    </citation>
    <scope>NUCLEOTIDE SEQUENCE [LARGE SCALE GENOMIC DNA]</scope>
    <source>
        <strain evidence="1 2">DSM 16643</strain>
    </source>
</reference>
<accession>A0A1G5WHQ2</accession>
<evidence type="ECO:0000313" key="1">
    <source>
        <dbReference type="EMBL" id="SDA57613.1"/>
    </source>
</evidence>
<organism evidence="1 2">
    <name type="scientific">Methanobrevibacter millerae</name>
    <dbReference type="NCBI Taxonomy" id="230361"/>
    <lineage>
        <taxon>Archaea</taxon>
        <taxon>Methanobacteriati</taxon>
        <taxon>Methanobacteriota</taxon>
        <taxon>Methanomada group</taxon>
        <taxon>Methanobacteria</taxon>
        <taxon>Methanobacteriales</taxon>
        <taxon>Methanobacteriaceae</taxon>
        <taxon>Methanobrevibacter</taxon>
    </lineage>
</organism>
<keyword evidence="2" id="KW-1185">Reference proteome</keyword>
<dbReference type="Proteomes" id="UP000323439">
    <property type="component" value="Unassembled WGS sequence"/>
</dbReference>